<evidence type="ECO:0000256" key="4">
    <source>
        <dbReference type="SAM" id="Phobius"/>
    </source>
</evidence>
<evidence type="ECO:0000256" key="1">
    <source>
        <dbReference type="ARBA" id="ARBA00022737"/>
    </source>
</evidence>
<keyword evidence="4" id="KW-0812">Transmembrane</keyword>
<sequence>MKGEGEGDSMVVLLHNNHAIVNAQDKYGQTPLHFAAMTGNIAAATELVEYCNADVEVEDNQQTTPLIMAATQGYVDIARLLLESASANLRQADSSRQTALHRAVKSGHLRMVNLLLHKGRDMKNYMSFLNARDTKRKTALYHACSNGHVLVAAVLLEEQADAEAETVTLATSLHAAASVGNVDIIGVLLERKVQLDEPDLYQRTPLMYAAAGNNNKAIQLLAQRGANLEHKDLNQSTALLLAAHGGHAAAVQMLLELGADVQATDKLNKTAVYISAEQGKVETVKVLLEVEESKKLLDVVDYNGSPPVHIAVAAGNMAVVELLLKAGASIHLKNEEQDTVLHLAARRGYTIGGHEGVIKVLLEVGADLSTTNSSSSTPLHLAAAQGYTKCCLLLLDSDAPKDLHNKSAMWETALRHVSQDLHGRRLTPFRMLIERLPGVAEVVLHRCIKKINRMTTNDNNDDIQDRVMNFEYLDDTYQVRAGGSQFDQVGRLKPRASPYTKHARVLKHNHPLMLMVQYRQSSLLAHPVCVNLIKHKWVSYGRFVYYGNLGLYLVFLLSFTAYVLAVRELNWVGVNVTRAGEDEVRDAVHCEEVDWDEWHGTSFLWVTKWLVLVMAALQMLKEFAQLC</sequence>
<dbReference type="AlphaFoldDB" id="A0A8J5MWD4"/>
<feature type="repeat" description="ANK" evidence="3">
    <location>
        <begin position="27"/>
        <end position="60"/>
    </location>
</feature>
<feature type="repeat" description="ANK" evidence="3">
    <location>
        <begin position="201"/>
        <end position="233"/>
    </location>
</feature>
<protein>
    <submittedName>
        <fullName evidence="5">Transient receptor potential cation channel subfamily A member 1-like 3</fullName>
    </submittedName>
</protein>
<dbReference type="Pfam" id="PF12796">
    <property type="entry name" value="Ank_2"/>
    <property type="match status" value="3"/>
</dbReference>
<evidence type="ECO:0000256" key="3">
    <source>
        <dbReference type="PROSITE-ProRule" id="PRU00023"/>
    </source>
</evidence>
<proteinExistence type="predicted"/>
<name>A0A8J5MWD4_HOMAM</name>
<keyword evidence="4" id="KW-1133">Transmembrane helix</keyword>
<evidence type="ECO:0000256" key="2">
    <source>
        <dbReference type="ARBA" id="ARBA00023043"/>
    </source>
</evidence>
<keyword evidence="5" id="KW-0675">Receptor</keyword>
<feature type="repeat" description="ANK" evidence="3">
    <location>
        <begin position="168"/>
        <end position="200"/>
    </location>
</feature>
<dbReference type="PANTHER" id="PTHR24126:SF14">
    <property type="entry name" value="ANK_REP_REGION DOMAIN-CONTAINING PROTEIN"/>
    <property type="match status" value="1"/>
</dbReference>
<dbReference type="Proteomes" id="UP000747542">
    <property type="component" value="Unassembled WGS sequence"/>
</dbReference>
<feature type="repeat" description="ANK" evidence="3">
    <location>
        <begin position="374"/>
        <end position="406"/>
    </location>
</feature>
<feature type="repeat" description="ANK" evidence="3">
    <location>
        <begin position="303"/>
        <end position="335"/>
    </location>
</feature>
<feature type="transmembrane region" description="Helical" evidence="4">
    <location>
        <begin position="543"/>
        <end position="565"/>
    </location>
</feature>
<evidence type="ECO:0000313" key="6">
    <source>
        <dbReference type="Proteomes" id="UP000747542"/>
    </source>
</evidence>
<evidence type="ECO:0000313" key="5">
    <source>
        <dbReference type="EMBL" id="KAG7166925.1"/>
    </source>
</evidence>
<dbReference type="PRINTS" id="PR01415">
    <property type="entry name" value="ANKYRIN"/>
</dbReference>
<accession>A0A8J5MWD4</accession>
<keyword evidence="1" id="KW-0677">Repeat</keyword>
<dbReference type="PROSITE" id="PS50088">
    <property type="entry name" value="ANK_REPEAT"/>
    <property type="match status" value="8"/>
</dbReference>
<dbReference type="Pfam" id="PF13637">
    <property type="entry name" value="Ank_4"/>
    <property type="match status" value="1"/>
</dbReference>
<feature type="repeat" description="ANK" evidence="3">
    <location>
        <begin position="336"/>
        <end position="373"/>
    </location>
</feature>
<feature type="non-terminal residue" evidence="5">
    <location>
        <position position="1"/>
    </location>
</feature>
<keyword evidence="6" id="KW-1185">Reference proteome</keyword>
<reference evidence="5" key="1">
    <citation type="journal article" date="2021" name="Sci. Adv.">
        <title>The American lobster genome reveals insights on longevity, neural, and immune adaptations.</title>
        <authorList>
            <person name="Polinski J.M."/>
            <person name="Zimin A.V."/>
            <person name="Clark K.F."/>
            <person name="Kohn A.B."/>
            <person name="Sadowski N."/>
            <person name="Timp W."/>
            <person name="Ptitsyn A."/>
            <person name="Khanna P."/>
            <person name="Romanova D.Y."/>
            <person name="Williams P."/>
            <person name="Greenwood S.J."/>
            <person name="Moroz L.L."/>
            <person name="Walt D.R."/>
            <person name="Bodnar A.G."/>
        </authorList>
    </citation>
    <scope>NUCLEOTIDE SEQUENCE</scope>
    <source>
        <strain evidence="5">GMGI-L3</strain>
    </source>
</reference>
<dbReference type="InterPro" id="IPR002110">
    <property type="entry name" value="Ankyrin_rpt"/>
</dbReference>
<dbReference type="SUPFAM" id="SSF48403">
    <property type="entry name" value="Ankyrin repeat"/>
    <property type="match status" value="1"/>
</dbReference>
<comment type="caution">
    <text evidence="5">The sequence shown here is derived from an EMBL/GenBank/DDBJ whole genome shotgun (WGS) entry which is preliminary data.</text>
</comment>
<feature type="repeat" description="ANK" evidence="3">
    <location>
        <begin position="234"/>
        <end position="266"/>
    </location>
</feature>
<keyword evidence="2 3" id="KW-0040">ANK repeat</keyword>
<dbReference type="PANTHER" id="PTHR24126">
    <property type="entry name" value="ANKYRIN REPEAT, PH AND SEC7 DOMAIN CONTAINING PROTEIN SECG-RELATED"/>
    <property type="match status" value="1"/>
</dbReference>
<dbReference type="InterPro" id="IPR036770">
    <property type="entry name" value="Ankyrin_rpt-contain_sf"/>
</dbReference>
<gene>
    <name evidence="5" type="primary">Trpa1-L3</name>
    <name evidence="5" type="ORF">Hamer_G021743</name>
</gene>
<dbReference type="Gene3D" id="1.25.40.20">
    <property type="entry name" value="Ankyrin repeat-containing domain"/>
    <property type="match status" value="4"/>
</dbReference>
<organism evidence="5 6">
    <name type="scientific">Homarus americanus</name>
    <name type="common">American lobster</name>
    <dbReference type="NCBI Taxonomy" id="6706"/>
    <lineage>
        <taxon>Eukaryota</taxon>
        <taxon>Metazoa</taxon>
        <taxon>Ecdysozoa</taxon>
        <taxon>Arthropoda</taxon>
        <taxon>Crustacea</taxon>
        <taxon>Multicrustacea</taxon>
        <taxon>Malacostraca</taxon>
        <taxon>Eumalacostraca</taxon>
        <taxon>Eucarida</taxon>
        <taxon>Decapoda</taxon>
        <taxon>Pleocyemata</taxon>
        <taxon>Astacidea</taxon>
        <taxon>Nephropoidea</taxon>
        <taxon>Nephropidae</taxon>
        <taxon>Homarus</taxon>
    </lineage>
</organism>
<dbReference type="EMBL" id="JAHLQT010021942">
    <property type="protein sequence ID" value="KAG7166925.1"/>
    <property type="molecule type" value="Genomic_DNA"/>
</dbReference>
<keyword evidence="4" id="KW-0472">Membrane</keyword>
<feature type="repeat" description="ANK" evidence="3">
    <location>
        <begin position="95"/>
        <end position="127"/>
    </location>
</feature>
<dbReference type="SMART" id="SM00248">
    <property type="entry name" value="ANK"/>
    <property type="match status" value="11"/>
</dbReference>
<dbReference type="PROSITE" id="PS50297">
    <property type="entry name" value="ANK_REP_REGION"/>
    <property type="match status" value="6"/>
</dbReference>